<gene>
    <name evidence="2" type="ORF">F8C67_14060</name>
</gene>
<feature type="transmembrane region" description="Helical" evidence="1">
    <location>
        <begin position="53"/>
        <end position="73"/>
    </location>
</feature>
<feature type="transmembrane region" description="Helical" evidence="1">
    <location>
        <begin position="205"/>
        <end position="222"/>
    </location>
</feature>
<dbReference type="HAMAP" id="MF_02088">
    <property type="entry name" value="Q_prec_transport"/>
    <property type="match status" value="1"/>
</dbReference>
<evidence type="ECO:0000313" key="2">
    <source>
        <dbReference type="EMBL" id="KAB2805328.1"/>
    </source>
</evidence>
<organism evidence="2 3">
    <name type="scientific">Phaeocystidibacter luteus</name>
    <dbReference type="NCBI Taxonomy" id="911197"/>
    <lineage>
        <taxon>Bacteria</taxon>
        <taxon>Pseudomonadati</taxon>
        <taxon>Bacteroidota</taxon>
        <taxon>Flavobacteriia</taxon>
        <taxon>Flavobacteriales</taxon>
        <taxon>Phaeocystidibacteraceae</taxon>
        <taxon>Phaeocystidibacter</taxon>
    </lineage>
</organism>
<dbReference type="InterPro" id="IPR003744">
    <property type="entry name" value="YhhQ"/>
</dbReference>
<dbReference type="InterPro" id="IPR036259">
    <property type="entry name" value="MFS_trans_sf"/>
</dbReference>
<dbReference type="GO" id="GO:0022857">
    <property type="term" value="F:transmembrane transporter activity"/>
    <property type="evidence" value="ECO:0007669"/>
    <property type="project" value="UniProtKB-UniRule"/>
</dbReference>
<feature type="transmembrane region" description="Helical" evidence="1">
    <location>
        <begin position="85"/>
        <end position="109"/>
    </location>
</feature>
<keyword evidence="3" id="KW-1185">Reference proteome</keyword>
<reference evidence="2 3" key="1">
    <citation type="submission" date="2019-09" db="EMBL/GenBank/DDBJ databases">
        <title>Genomes of family Cryomorphaceae.</title>
        <authorList>
            <person name="Bowman J.P."/>
        </authorList>
    </citation>
    <scope>NUCLEOTIDE SEQUENCE [LARGE SCALE GENOMIC DNA]</scope>
    <source>
        <strain evidence="2 3">LMG 25704</strain>
    </source>
</reference>
<dbReference type="PANTHER" id="PTHR34300">
    <property type="entry name" value="QUEUOSINE PRECURSOR TRANSPORTER-RELATED"/>
    <property type="match status" value="1"/>
</dbReference>
<keyword evidence="1" id="KW-0812">Transmembrane</keyword>
<dbReference type="GO" id="GO:0005886">
    <property type="term" value="C:plasma membrane"/>
    <property type="evidence" value="ECO:0007669"/>
    <property type="project" value="UniProtKB-SubCell"/>
</dbReference>
<comment type="caution">
    <text evidence="2">The sequence shown here is derived from an EMBL/GenBank/DDBJ whole genome shotgun (WGS) entry which is preliminary data.</text>
</comment>
<keyword evidence="1" id="KW-1003">Cell membrane</keyword>
<evidence type="ECO:0000313" key="3">
    <source>
        <dbReference type="Proteomes" id="UP000468650"/>
    </source>
</evidence>
<feature type="transmembrane region" description="Helical" evidence="1">
    <location>
        <begin position="20"/>
        <end position="41"/>
    </location>
</feature>
<dbReference type="SUPFAM" id="SSF103473">
    <property type="entry name" value="MFS general substrate transporter"/>
    <property type="match status" value="1"/>
</dbReference>
<keyword evidence="1" id="KW-0472">Membrane</keyword>
<comment type="similarity">
    <text evidence="1">Belongs to the vitamin uptake transporter (VUT/ECF) (TC 2.A.88) family. Q precursor transporter subfamily.</text>
</comment>
<accession>A0A6N6RCN5</accession>
<proteinExistence type="inferred from homology"/>
<dbReference type="Pfam" id="PF02592">
    <property type="entry name" value="Vut_1"/>
    <property type="match status" value="1"/>
</dbReference>
<sequence>MKDSYALNADLSEKAQKSAFLLYIFLAAVFVGSLITCNLIANKFIEIDLGFKTVVISAGVLPYPITFLITDVLSEVYGRKRTNHVVIAGFIVSLFVLFILWLGHIFPAIDGSPVTDDAYNQVFKNSDRVILSSMTAYLTAQLVDVRLFHFWKRLTKGKHLWLRNNASTLVSQIVDTTLVVGIIFYDRESVGTIVGYIGDGWMFKASAALIDTAFIYLIMYGIRRVFKLKVGQEIHL</sequence>
<comment type="subcellular location">
    <subcellularLocation>
        <location evidence="1">Cell membrane</location>
        <topology evidence="1">Multi-pass membrane protein</topology>
    </subcellularLocation>
</comment>
<feature type="transmembrane region" description="Helical" evidence="1">
    <location>
        <begin position="129"/>
        <end position="148"/>
    </location>
</feature>
<keyword evidence="1" id="KW-0813">Transport</keyword>
<comment type="function">
    <text evidence="1">Involved in the import of queuosine (Q) precursors, required for Q precursor salvage.</text>
</comment>
<feature type="transmembrane region" description="Helical" evidence="1">
    <location>
        <begin position="169"/>
        <end position="185"/>
    </location>
</feature>
<dbReference type="EMBL" id="WBVO01000017">
    <property type="protein sequence ID" value="KAB2805328.1"/>
    <property type="molecule type" value="Genomic_DNA"/>
</dbReference>
<keyword evidence="1" id="KW-1133">Transmembrane helix</keyword>
<evidence type="ECO:0000256" key="1">
    <source>
        <dbReference type="HAMAP-Rule" id="MF_02088"/>
    </source>
</evidence>
<dbReference type="OrthoDB" id="9805479at2"/>
<dbReference type="RefSeq" id="WP_151668503.1">
    <property type="nucleotide sequence ID" value="NZ_WBVO01000017.1"/>
</dbReference>
<dbReference type="Proteomes" id="UP000468650">
    <property type="component" value="Unassembled WGS sequence"/>
</dbReference>
<dbReference type="AlphaFoldDB" id="A0A6N6RCN5"/>
<protein>
    <recommendedName>
        <fullName evidence="1">Probable queuosine precursor transporter</fullName>
        <shortName evidence="1">Q precursor transporter</shortName>
    </recommendedName>
</protein>
<dbReference type="PANTHER" id="PTHR34300:SF2">
    <property type="entry name" value="QUEUOSINE PRECURSOR TRANSPORTER-RELATED"/>
    <property type="match status" value="1"/>
</dbReference>
<dbReference type="NCBIfam" id="TIGR00697">
    <property type="entry name" value="queuosine precursor transporter"/>
    <property type="match status" value="1"/>
</dbReference>
<name>A0A6N6RCN5_9FLAO</name>